<protein>
    <submittedName>
        <fullName evidence="1">Uncharacterized protein</fullName>
    </submittedName>
</protein>
<dbReference type="Proteomes" id="UP000290189">
    <property type="component" value="Unassembled WGS sequence"/>
</dbReference>
<name>A0A3P3YLP2_PLABS</name>
<evidence type="ECO:0000313" key="2">
    <source>
        <dbReference type="Proteomes" id="UP000290189"/>
    </source>
</evidence>
<keyword evidence="1" id="KW-0496">Mitochondrion</keyword>
<reference evidence="1 2" key="1">
    <citation type="submission" date="2018-03" db="EMBL/GenBank/DDBJ databases">
        <authorList>
            <person name="Fogelqvist J."/>
        </authorList>
    </citation>
    <scope>NUCLEOTIDE SEQUENCE [LARGE SCALE GENOMIC DNA]</scope>
</reference>
<geneLocation type="mitochondrion" evidence="1"/>
<accession>A0A3P3YLP2</accession>
<dbReference type="EMBL" id="OVEO01000016">
    <property type="protein sequence ID" value="SPR01094.1"/>
    <property type="molecule type" value="Genomic_DNA"/>
</dbReference>
<gene>
    <name evidence="1" type="ORF">PLBR_LOCUS8309</name>
</gene>
<dbReference type="AlphaFoldDB" id="A0A3P3YLP2"/>
<proteinExistence type="predicted"/>
<organism evidence="1 2">
    <name type="scientific">Plasmodiophora brassicae</name>
    <name type="common">Clubroot disease agent</name>
    <dbReference type="NCBI Taxonomy" id="37360"/>
    <lineage>
        <taxon>Eukaryota</taxon>
        <taxon>Sar</taxon>
        <taxon>Rhizaria</taxon>
        <taxon>Endomyxa</taxon>
        <taxon>Phytomyxea</taxon>
        <taxon>Plasmodiophorida</taxon>
        <taxon>Plasmodiophoridae</taxon>
        <taxon>Plasmodiophora</taxon>
    </lineage>
</organism>
<evidence type="ECO:0000313" key="1">
    <source>
        <dbReference type="EMBL" id="SPR01094.1"/>
    </source>
</evidence>
<sequence>MGVPARAESCRRVEFNNENGLRRCIAEGAGQDVFDENLTGGFVEYLLGKDSLKSFSAVSQYFQGARAVLRCDFFGCDPDTMCSDASKKKVTRRIQKVIVDRKIAMGCKLTNPAEFISREEYDRLAKAMLTMNTPESIDFCVCLVIARHLCCRMGDVGAMSLPHMDPFSDGMMCAGERVSTQKLATMCDRDVFLDAAVAMGVKVLVHGGCVQTLLQGKANAASHVTGQLKKVGVMTPEFGDHLDCLPLVPPDNRKSHLSRKSTVADMDAAGVS</sequence>